<dbReference type="PANTHER" id="PTHR10641">
    <property type="entry name" value="MYB FAMILY TRANSCRIPTION FACTOR"/>
    <property type="match status" value="1"/>
</dbReference>
<sequence length="185" mass="20338">MWEELPAPGLWPDIKRGNFTRGNHHSAPSRLARLPRTDNEIKNVWNTHLKKRLHNKSQPRPKPEPEAHFHAIGSSDSHQSVGTAVSVSNSPQHSSSEISSLTTGAAEAGGPDSYTVMDSLEMDERFWSEVFSGGDDSSATSDFSAGNSDSQMLQFSNTGLSAGGDMDFWYNLFSRAEDLLELPDF</sequence>
<dbReference type="AlphaFoldDB" id="A0AAW2W1Y9"/>
<accession>A0AAW2W1Y9</accession>
<organism evidence="2">
    <name type="scientific">Sesamum radiatum</name>
    <name type="common">Black benniseed</name>
    <dbReference type="NCBI Taxonomy" id="300843"/>
    <lineage>
        <taxon>Eukaryota</taxon>
        <taxon>Viridiplantae</taxon>
        <taxon>Streptophyta</taxon>
        <taxon>Embryophyta</taxon>
        <taxon>Tracheophyta</taxon>
        <taxon>Spermatophyta</taxon>
        <taxon>Magnoliopsida</taxon>
        <taxon>eudicotyledons</taxon>
        <taxon>Gunneridae</taxon>
        <taxon>Pentapetalae</taxon>
        <taxon>asterids</taxon>
        <taxon>lamiids</taxon>
        <taxon>Lamiales</taxon>
        <taxon>Pedaliaceae</taxon>
        <taxon>Sesamum</taxon>
    </lineage>
</organism>
<dbReference type="Gene3D" id="1.10.10.60">
    <property type="entry name" value="Homeodomain-like"/>
    <property type="match status" value="1"/>
</dbReference>
<reference evidence="2" key="2">
    <citation type="journal article" date="2024" name="Plant">
        <title>Genomic evolution and insights into agronomic trait innovations of Sesamum species.</title>
        <authorList>
            <person name="Miao H."/>
            <person name="Wang L."/>
            <person name="Qu L."/>
            <person name="Liu H."/>
            <person name="Sun Y."/>
            <person name="Le M."/>
            <person name="Wang Q."/>
            <person name="Wei S."/>
            <person name="Zheng Y."/>
            <person name="Lin W."/>
            <person name="Duan Y."/>
            <person name="Cao H."/>
            <person name="Xiong S."/>
            <person name="Wang X."/>
            <person name="Wei L."/>
            <person name="Li C."/>
            <person name="Ma Q."/>
            <person name="Ju M."/>
            <person name="Zhao R."/>
            <person name="Li G."/>
            <person name="Mu C."/>
            <person name="Tian Q."/>
            <person name="Mei H."/>
            <person name="Zhang T."/>
            <person name="Gao T."/>
            <person name="Zhang H."/>
        </authorList>
    </citation>
    <scope>NUCLEOTIDE SEQUENCE</scope>
    <source>
        <strain evidence="2">G02</strain>
    </source>
</reference>
<protein>
    <submittedName>
        <fullName evidence="2">Transcription factor</fullName>
    </submittedName>
</protein>
<feature type="compositionally biased region" description="Low complexity" evidence="1">
    <location>
        <begin position="86"/>
        <end position="96"/>
    </location>
</feature>
<feature type="compositionally biased region" description="Basic residues" evidence="1">
    <location>
        <begin position="48"/>
        <end position="59"/>
    </location>
</feature>
<dbReference type="InterPro" id="IPR015495">
    <property type="entry name" value="Myb_TF_plants"/>
</dbReference>
<dbReference type="EMBL" id="JACGWJ010000002">
    <property type="protein sequence ID" value="KAL0435598.1"/>
    <property type="molecule type" value="Genomic_DNA"/>
</dbReference>
<comment type="caution">
    <text evidence="2">The sequence shown here is derived from an EMBL/GenBank/DDBJ whole genome shotgun (WGS) entry which is preliminary data.</text>
</comment>
<proteinExistence type="predicted"/>
<evidence type="ECO:0000313" key="2">
    <source>
        <dbReference type="EMBL" id="KAL0435598.1"/>
    </source>
</evidence>
<reference evidence="2" key="1">
    <citation type="submission" date="2020-06" db="EMBL/GenBank/DDBJ databases">
        <authorList>
            <person name="Li T."/>
            <person name="Hu X."/>
            <person name="Zhang T."/>
            <person name="Song X."/>
            <person name="Zhang H."/>
            <person name="Dai N."/>
            <person name="Sheng W."/>
            <person name="Hou X."/>
            <person name="Wei L."/>
        </authorList>
    </citation>
    <scope>NUCLEOTIDE SEQUENCE</scope>
    <source>
        <strain evidence="2">G02</strain>
        <tissue evidence="2">Leaf</tissue>
    </source>
</reference>
<evidence type="ECO:0000256" key="1">
    <source>
        <dbReference type="SAM" id="MobiDB-lite"/>
    </source>
</evidence>
<dbReference type="PANTHER" id="PTHR10641:SF1346">
    <property type="entry name" value="TRANSCRIPTION FACTOR MYB14"/>
    <property type="match status" value="1"/>
</dbReference>
<gene>
    <name evidence="2" type="ORF">Sradi_0267700</name>
</gene>
<name>A0AAW2W1Y9_SESRA</name>
<feature type="compositionally biased region" description="Polar residues" evidence="1">
    <location>
        <begin position="74"/>
        <end position="85"/>
    </location>
</feature>
<feature type="region of interest" description="Disordered" evidence="1">
    <location>
        <begin position="1"/>
        <end position="115"/>
    </location>
</feature>